<organism evidence="3 4">
    <name type="scientific">Bianquea renquensis</name>
    <dbReference type="NCBI Taxonomy" id="2763661"/>
    <lineage>
        <taxon>Bacteria</taxon>
        <taxon>Bacillati</taxon>
        <taxon>Bacillota</taxon>
        <taxon>Clostridia</taxon>
        <taxon>Eubacteriales</taxon>
        <taxon>Bianqueaceae</taxon>
        <taxon>Bianquea</taxon>
    </lineage>
</organism>
<dbReference type="SMART" id="SM00014">
    <property type="entry name" value="acidPPc"/>
    <property type="match status" value="1"/>
</dbReference>
<reference evidence="3" key="1">
    <citation type="submission" date="2020-08" db="EMBL/GenBank/DDBJ databases">
        <title>Genome public.</title>
        <authorList>
            <person name="Liu C."/>
            <person name="Sun Q."/>
        </authorList>
    </citation>
    <scope>NUCLEOTIDE SEQUENCE</scope>
    <source>
        <strain evidence="3">NSJ-32</strain>
    </source>
</reference>
<keyword evidence="1" id="KW-0472">Membrane</keyword>
<gene>
    <name evidence="3" type="ORF">H8730_02285</name>
</gene>
<evidence type="ECO:0000259" key="2">
    <source>
        <dbReference type="SMART" id="SM00014"/>
    </source>
</evidence>
<evidence type="ECO:0000256" key="1">
    <source>
        <dbReference type="SAM" id="Phobius"/>
    </source>
</evidence>
<dbReference type="AlphaFoldDB" id="A0A926I0N1"/>
<feature type="transmembrane region" description="Helical" evidence="1">
    <location>
        <begin position="228"/>
        <end position="250"/>
    </location>
</feature>
<dbReference type="EMBL" id="JACRSQ010000002">
    <property type="protein sequence ID" value="MBC8542375.1"/>
    <property type="molecule type" value="Genomic_DNA"/>
</dbReference>
<accession>A0A926I0N1</accession>
<evidence type="ECO:0000313" key="3">
    <source>
        <dbReference type="EMBL" id="MBC8542375.1"/>
    </source>
</evidence>
<dbReference type="PANTHER" id="PTHR14969">
    <property type="entry name" value="SPHINGOSINE-1-PHOSPHATE PHOSPHOHYDROLASE"/>
    <property type="match status" value="1"/>
</dbReference>
<keyword evidence="4" id="KW-1185">Reference proteome</keyword>
<keyword evidence="1" id="KW-1133">Transmembrane helix</keyword>
<feature type="transmembrane region" description="Helical" evidence="1">
    <location>
        <begin position="113"/>
        <end position="131"/>
    </location>
</feature>
<dbReference type="RefSeq" id="WP_177715048.1">
    <property type="nucleotide sequence ID" value="NZ_JACRSQ010000002.1"/>
</dbReference>
<feature type="transmembrane region" description="Helical" evidence="1">
    <location>
        <begin position="83"/>
        <end position="101"/>
    </location>
</feature>
<feature type="transmembrane region" description="Helical" evidence="1">
    <location>
        <begin position="151"/>
        <end position="170"/>
    </location>
</feature>
<feature type="transmembrane region" description="Helical" evidence="1">
    <location>
        <begin position="256"/>
        <end position="276"/>
    </location>
</feature>
<dbReference type="Gene3D" id="1.20.144.10">
    <property type="entry name" value="Phosphatidic acid phosphatase type 2/haloperoxidase"/>
    <property type="match status" value="1"/>
</dbReference>
<feature type="transmembrane region" description="Helical" evidence="1">
    <location>
        <begin position="7"/>
        <end position="26"/>
    </location>
</feature>
<dbReference type="Pfam" id="PF01569">
    <property type="entry name" value="PAP2"/>
    <property type="match status" value="1"/>
</dbReference>
<proteinExistence type="predicted"/>
<evidence type="ECO:0000313" key="4">
    <source>
        <dbReference type="Proteomes" id="UP000657006"/>
    </source>
</evidence>
<feature type="domain" description="Phosphatidic acid phosphatase type 2/haloperoxidase" evidence="2">
    <location>
        <begin position="149"/>
        <end position="270"/>
    </location>
</feature>
<sequence length="283" mass="32163">MINKIERFYLFLAAFLWCGLVALFTYGDLEFSRSLANAQASWAVWLERLGEFPGVLTAWLASAIVLARGIWAERREEGQRWCLVIGLLALLCLSIYIPNRYSYYFWESRPVSFPEWLMAFTVATFVVWGMYRLMEDASPEAGREAAKKAAFALLVFAVIMLTVYIIKGIWGRVRFREMQDNFELYTPWYVVVRDSPGTSFPSGHTASAAMTALLIFVLPVQQRRTRNLLVLASVVYTVIVAYSRVVLGAHFFTDTLFAMGITYGGILIASGIYRILGKRTSFQ</sequence>
<keyword evidence="1" id="KW-0812">Transmembrane</keyword>
<protein>
    <submittedName>
        <fullName evidence="3">Phosphatase PAP2 family protein</fullName>
    </submittedName>
</protein>
<dbReference type="InterPro" id="IPR000326">
    <property type="entry name" value="PAP2/HPO"/>
</dbReference>
<comment type="caution">
    <text evidence="3">The sequence shown here is derived from an EMBL/GenBank/DDBJ whole genome shotgun (WGS) entry which is preliminary data.</text>
</comment>
<name>A0A926I0N1_9FIRM</name>
<dbReference type="Proteomes" id="UP000657006">
    <property type="component" value="Unassembled WGS sequence"/>
</dbReference>
<feature type="transmembrane region" description="Helical" evidence="1">
    <location>
        <begin position="203"/>
        <end position="221"/>
    </location>
</feature>
<dbReference type="SUPFAM" id="SSF48317">
    <property type="entry name" value="Acid phosphatase/Vanadium-dependent haloperoxidase"/>
    <property type="match status" value="1"/>
</dbReference>
<dbReference type="InterPro" id="IPR036938">
    <property type="entry name" value="PAP2/HPO_sf"/>
</dbReference>
<feature type="transmembrane region" description="Helical" evidence="1">
    <location>
        <begin position="52"/>
        <end position="71"/>
    </location>
</feature>
<dbReference type="PANTHER" id="PTHR14969:SF13">
    <property type="entry name" value="AT30094P"/>
    <property type="match status" value="1"/>
</dbReference>